<dbReference type="InterPro" id="IPR000531">
    <property type="entry name" value="Beta-barrel_TonB"/>
</dbReference>
<dbReference type="Proteomes" id="UP001382935">
    <property type="component" value="Chromosome"/>
</dbReference>
<dbReference type="Gene3D" id="2.40.170.20">
    <property type="entry name" value="TonB-dependent receptor, beta-barrel domain"/>
    <property type="match status" value="1"/>
</dbReference>
<dbReference type="Pfam" id="PF07715">
    <property type="entry name" value="Plug"/>
    <property type="match status" value="1"/>
</dbReference>
<dbReference type="PANTHER" id="PTHR30069:SF29">
    <property type="entry name" value="HEMOGLOBIN AND HEMOGLOBIN-HAPTOGLOBIN-BINDING PROTEIN 1-RELATED"/>
    <property type="match status" value="1"/>
</dbReference>
<dbReference type="PANTHER" id="PTHR30069">
    <property type="entry name" value="TONB-DEPENDENT OUTER MEMBRANE RECEPTOR"/>
    <property type="match status" value="1"/>
</dbReference>
<feature type="domain" description="TonB-dependent receptor-like beta-barrel" evidence="12">
    <location>
        <begin position="238"/>
        <end position="641"/>
    </location>
</feature>
<evidence type="ECO:0000313" key="15">
    <source>
        <dbReference type="Proteomes" id="UP001382935"/>
    </source>
</evidence>
<reference evidence="14 15" key="1">
    <citation type="submission" date="2024-02" db="EMBL/GenBank/DDBJ databases">
        <title>Full genome sequence of Sphingomonas kaistensis.</title>
        <authorList>
            <person name="Poletto B.L."/>
            <person name="Silva G."/>
            <person name="Galante D."/>
            <person name="Campos K.R."/>
            <person name="Santos M.B.N."/>
            <person name="Sacchi C.T."/>
        </authorList>
    </citation>
    <scope>NUCLEOTIDE SEQUENCE [LARGE SCALE GENOMIC DNA]</scope>
    <source>
        <strain evidence="14 15">MA4R</strain>
    </source>
</reference>
<keyword evidence="9 10" id="KW-0998">Cell outer membrane</keyword>
<keyword evidence="4 10" id="KW-0812">Transmembrane</keyword>
<dbReference type="InterPro" id="IPR012910">
    <property type="entry name" value="Plug_dom"/>
</dbReference>
<keyword evidence="8 14" id="KW-0675">Receptor</keyword>
<organism evidence="14 15">
    <name type="scientific">Sphingomonas kaistensis</name>
    <dbReference type="NCBI Taxonomy" id="298708"/>
    <lineage>
        <taxon>Bacteria</taxon>
        <taxon>Pseudomonadati</taxon>
        <taxon>Pseudomonadota</taxon>
        <taxon>Alphaproteobacteria</taxon>
        <taxon>Sphingomonadales</taxon>
        <taxon>Sphingomonadaceae</taxon>
        <taxon>Sphingomonas</taxon>
    </lineage>
</organism>
<evidence type="ECO:0000256" key="6">
    <source>
        <dbReference type="ARBA" id="ARBA00023077"/>
    </source>
</evidence>
<protein>
    <submittedName>
        <fullName evidence="14">TonB-dependent receptor</fullName>
    </submittedName>
</protein>
<accession>A0ABZ2G100</accession>
<comment type="similarity">
    <text evidence="10 11">Belongs to the TonB-dependent receptor family.</text>
</comment>
<evidence type="ECO:0000256" key="5">
    <source>
        <dbReference type="ARBA" id="ARBA00022729"/>
    </source>
</evidence>
<keyword evidence="5" id="KW-0732">Signal</keyword>
<keyword evidence="7 10" id="KW-0472">Membrane</keyword>
<evidence type="ECO:0000313" key="14">
    <source>
        <dbReference type="EMBL" id="WWM70630.1"/>
    </source>
</evidence>
<dbReference type="Gene3D" id="2.170.130.10">
    <property type="entry name" value="TonB-dependent receptor, plug domain"/>
    <property type="match status" value="1"/>
</dbReference>
<dbReference type="InterPro" id="IPR036942">
    <property type="entry name" value="Beta-barrel_TonB_sf"/>
</dbReference>
<feature type="domain" description="TonB-dependent receptor plug" evidence="13">
    <location>
        <begin position="29"/>
        <end position="139"/>
    </location>
</feature>
<keyword evidence="2 10" id="KW-0813">Transport</keyword>
<keyword evidence="3 10" id="KW-1134">Transmembrane beta strand</keyword>
<gene>
    <name evidence="14" type="ORF">V6R86_08070</name>
</gene>
<evidence type="ECO:0000256" key="3">
    <source>
        <dbReference type="ARBA" id="ARBA00022452"/>
    </source>
</evidence>
<evidence type="ECO:0000256" key="11">
    <source>
        <dbReference type="RuleBase" id="RU003357"/>
    </source>
</evidence>
<dbReference type="SUPFAM" id="SSF56935">
    <property type="entry name" value="Porins"/>
    <property type="match status" value="1"/>
</dbReference>
<evidence type="ECO:0000259" key="12">
    <source>
        <dbReference type="Pfam" id="PF00593"/>
    </source>
</evidence>
<comment type="subcellular location">
    <subcellularLocation>
        <location evidence="1 10">Cell outer membrane</location>
        <topology evidence="1 10">Multi-pass membrane protein</topology>
    </subcellularLocation>
</comment>
<evidence type="ECO:0000256" key="10">
    <source>
        <dbReference type="PROSITE-ProRule" id="PRU01360"/>
    </source>
</evidence>
<sequence>MLSLILGLAAVEPEPIIVTGRGLAAGETAGAAVVVIDQDRLRQSASGRLEDVLRDVAGVQSFRRSDSRSSHATNQSITLRGLGGNASSRALLLLDGVPQGDPFGGWITFPAYSTDRIGEVRIRRGGGSAYFGPGALAGTVELESAVPSADDAVRGALTVGSRDSLDARAGLLLSSRSRFATVSGAFARGDGFIPIVAEDRGPIDRRAPYRQASGAVRVVQDVGAATEAQLNLGAFSDRRDRGVPFTTNRGRGIDTSLRLVGKGRIRWSALGYAQFRNFASDFSSINATRTTSTQTLDQYSVPSRGYGFRGEILPRVGSAELRVGIDGRLVRGETKELYQFVAGAPTRRRVAGGRSDTFGLFAAATVPAGSAILSVSGRADRWSITDGRFLQQTLNGPTLTDTAFADRNGWQGSGRVAGEVRVAPPLKLRAAAYRGWRLPTLNELYRPFRAGADATGPNPGLEPETMVGGEIGGDFGFPRGWKLSLTAYTARLDGAIANVSQSSGPGTFPIVGFVAAGGTYRQRQNLDAIRSRGLEADLGGALGPLDARLSWSLVDARVEGSGAAASLDGKRPAQTPATQASATLGWSGADDWRLSGTVRALSGQYEDDLNLRRLKPAVTLDGYASAPLGSRIALEVRAENLFNRTVEAAVSGDGVIERALPRTLWIGLRLR</sequence>
<dbReference type="InterPro" id="IPR037066">
    <property type="entry name" value="Plug_dom_sf"/>
</dbReference>
<evidence type="ECO:0000256" key="2">
    <source>
        <dbReference type="ARBA" id="ARBA00022448"/>
    </source>
</evidence>
<dbReference type="PROSITE" id="PS52016">
    <property type="entry name" value="TONB_DEPENDENT_REC_3"/>
    <property type="match status" value="1"/>
</dbReference>
<evidence type="ECO:0000256" key="7">
    <source>
        <dbReference type="ARBA" id="ARBA00023136"/>
    </source>
</evidence>
<dbReference type="Pfam" id="PF00593">
    <property type="entry name" value="TonB_dep_Rec_b-barrel"/>
    <property type="match status" value="1"/>
</dbReference>
<proteinExistence type="inferred from homology"/>
<name>A0ABZ2G100_9SPHN</name>
<evidence type="ECO:0000256" key="4">
    <source>
        <dbReference type="ARBA" id="ARBA00022692"/>
    </source>
</evidence>
<dbReference type="InterPro" id="IPR039426">
    <property type="entry name" value="TonB-dep_rcpt-like"/>
</dbReference>
<keyword evidence="15" id="KW-1185">Reference proteome</keyword>
<keyword evidence="6 11" id="KW-0798">TonB box</keyword>
<evidence type="ECO:0000256" key="8">
    <source>
        <dbReference type="ARBA" id="ARBA00023170"/>
    </source>
</evidence>
<evidence type="ECO:0000256" key="9">
    <source>
        <dbReference type="ARBA" id="ARBA00023237"/>
    </source>
</evidence>
<evidence type="ECO:0000259" key="13">
    <source>
        <dbReference type="Pfam" id="PF07715"/>
    </source>
</evidence>
<evidence type="ECO:0000256" key="1">
    <source>
        <dbReference type="ARBA" id="ARBA00004571"/>
    </source>
</evidence>
<dbReference type="RefSeq" id="WP_338503553.1">
    <property type="nucleotide sequence ID" value="NZ_CP145607.1"/>
</dbReference>
<dbReference type="EMBL" id="CP145607">
    <property type="protein sequence ID" value="WWM70630.1"/>
    <property type="molecule type" value="Genomic_DNA"/>
</dbReference>